<protein>
    <submittedName>
        <fullName evidence="2">Uncharacterized protein</fullName>
    </submittedName>
</protein>
<gene>
    <name evidence="2" type="ORF">PEVE_00022532</name>
</gene>
<evidence type="ECO:0000313" key="2">
    <source>
        <dbReference type="EMBL" id="CAH3013881.1"/>
    </source>
</evidence>
<accession>A0ABN8LEH7</accession>
<feature type="compositionally biased region" description="Basic and acidic residues" evidence="1">
    <location>
        <begin position="115"/>
        <end position="134"/>
    </location>
</feature>
<sequence length="171" mass="19207">MASGSEITARKTAGCRRCEGSRRSGLVCDVKKAILLLHFDSLIATDSVNSTKKATQFRVSKRSVRERYTLLIKKLKKKLKEEGKATGIETSMSDVEKAFKEIMEKESDAENTVESNKKKADHAKAVEMRKRAMESIRSTQKRKEGDEVDDEENAQTKPKITRSGGETIAYF</sequence>
<keyword evidence="3" id="KW-1185">Reference proteome</keyword>
<reference evidence="2 3" key="1">
    <citation type="submission" date="2022-05" db="EMBL/GenBank/DDBJ databases">
        <authorList>
            <consortium name="Genoscope - CEA"/>
            <person name="William W."/>
        </authorList>
    </citation>
    <scope>NUCLEOTIDE SEQUENCE [LARGE SCALE GENOMIC DNA]</scope>
</reference>
<dbReference type="Proteomes" id="UP001159427">
    <property type="component" value="Unassembled WGS sequence"/>
</dbReference>
<dbReference type="EMBL" id="CALNXI010000003">
    <property type="protein sequence ID" value="CAH3013881.1"/>
    <property type="molecule type" value="Genomic_DNA"/>
</dbReference>
<organism evidence="2 3">
    <name type="scientific">Porites evermanni</name>
    <dbReference type="NCBI Taxonomy" id="104178"/>
    <lineage>
        <taxon>Eukaryota</taxon>
        <taxon>Metazoa</taxon>
        <taxon>Cnidaria</taxon>
        <taxon>Anthozoa</taxon>
        <taxon>Hexacorallia</taxon>
        <taxon>Scleractinia</taxon>
        <taxon>Fungiina</taxon>
        <taxon>Poritidae</taxon>
        <taxon>Porites</taxon>
    </lineage>
</organism>
<comment type="caution">
    <text evidence="2">The sequence shown here is derived from an EMBL/GenBank/DDBJ whole genome shotgun (WGS) entry which is preliminary data.</text>
</comment>
<name>A0ABN8LEH7_9CNID</name>
<evidence type="ECO:0000256" key="1">
    <source>
        <dbReference type="SAM" id="MobiDB-lite"/>
    </source>
</evidence>
<proteinExistence type="predicted"/>
<evidence type="ECO:0000313" key="3">
    <source>
        <dbReference type="Proteomes" id="UP001159427"/>
    </source>
</evidence>
<feature type="region of interest" description="Disordered" evidence="1">
    <location>
        <begin position="106"/>
        <end position="171"/>
    </location>
</feature>